<gene>
    <name evidence="1" type="ORF">SAMN05216439_1759</name>
</gene>
<dbReference type="AlphaFoldDB" id="A0A1H7LCM5"/>
<dbReference type="Proteomes" id="UP000199506">
    <property type="component" value="Unassembled WGS sequence"/>
</dbReference>
<sequence>MDKETIKKELADKSNEVLAKYGEQDLVEDISVMNMATKTVFLGSLRVYNYDNAGKIKNDLEKKIKNYGEIAIRDEKIVPCCAPSYIHVSFNVSINK</sequence>
<proteinExistence type="predicted"/>
<dbReference type="STRING" id="190974.SAMN05216439_1759"/>
<dbReference type="OrthoDB" id="76707at2157"/>
<dbReference type="EMBL" id="FOAK01000007">
    <property type="protein sequence ID" value="SEK96694.1"/>
    <property type="molecule type" value="Genomic_DNA"/>
</dbReference>
<organism evidence="1 2">
    <name type="scientific">Methanobrevibacter gottschalkii</name>
    <dbReference type="NCBI Taxonomy" id="190974"/>
    <lineage>
        <taxon>Archaea</taxon>
        <taxon>Methanobacteriati</taxon>
        <taxon>Methanobacteriota</taxon>
        <taxon>Methanomada group</taxon>
        <taxon>Methanobacteria</taxon>
        <taxon>Methanobacteriales</taxon>
        <taxon>Methanobacteriaceae</taxon>
        <taxon>Methanobrevibacter</taxon>
    </lineage>
</organism>
<protein>
    <submittedName>
        <fullName evidence="1">Uncharacterized protein</fullName>
    </submittedName>
</protein>
<evidence type="ECO:0000313" key="2">
    <source>
        <dbReference type="Proteomes" id="UP000199506"/>
    </source>
</evidence>
<dbReference type="RefSeq" id="WP_091699456.1">
    <property type="nucleotide sequence ID" value="NZ_FOAK01000007.1"/>
</dbReference>
<accession>A0A1H7LCM5</accession>
<evidence type="ECO:0000313" key="1">
    <source>
        <dbReference type="EMBL" id="SEK96694.1"/>
    </source>
</evidence>
<name>A0A1H7LCM5_9EURY</name>
<reference evidence="1 2" key="1">
    <citation type="submission" date="2016-10" db="EMBL/GenBank/DDBJ databases">
        <authorList>
            <person name="de Groot N.N."/>
        </authorList>
    </citation>
    <scope>NUCLEOTIDE SEQUENCE [LARGE SCALE GENOMIC DNA]</scope>
    <source>
        <strain evidence="1 2">DSM 11978</strain>
    </source>
</reference>